<gene>
    <name evidence="5" type="ORF">ACFFR3_08715</name>
</gene>
<feature type="DNA-binding region" description="H-T-H motif" evidence="2">
    <location>
        <begin position="37"/>
        <end position="56"/>
    </location>
</feature>
<dbReference type="RefSeq" id="WP_364385911.1">
    <property type="nucleotide sequence ID" value="NZ_JBHMCF010000008.1"/>
</dbReference>
<proteinExistence type="predicted"/>
<dbReference type="Pfam" id="PF00440">
    <property type="entry name" value="TetR_N"/>
    <property type="match status" value="1"/>
</dbReference>
<dbReference type="Proteomes" id="UP001589568">
    <property type="component" value="Unassembled WGS sequence"/>
</dbReference>
<reference evidence="5 6" key="1">
    <citation type="submission" date="2024-09" db="EMBL/GenBank/DDBJ databases">
        <authorList>
            <person name="Sun Q."/>
            <person name="Mori K."/>
        </authorList>
    </citation>
    <scope>NUCLEOTIDE SEQUENCE [LARGE SCALE GENOMIC DNA]</scope>
    <source>
        <strain evidence="5 6">JCM 3324</strain>
    </source>
</reference>
<organism evidence="5 6">
    <name type="scientific">Nonomuraea salmonea</name>
    <dbReference type="NCBI Taxonomy" id="46181"/>
    <lineage>
        <taxon>Bacteria</taxon>
        <taxon>Bacillati</taxon>
        <taxon>Actinomycetota</taxon>
        <taxon>Actinomycetes</taxon>
        <taxon>Streptosporangiales</taxon>
        <taxon>Streptosporangiaceae</taxon>
        <taxon>Nonomuraea</taxon>
    </lineage>
</organism>
<name>A0ABV5NH21_9ACTN</name>
<dbReference type="SUPFAM" id="SSF48498">
    <property type="entry name" value="Tetracyclin repressor-like, C-terminal domain"/>
    <property type="match status" value="1"/>
</dbReference>
<feature type="region of interest" description="Disordered" evidence="3">
    <location>
        <begin position="104"/>
        <end position="126"/>
    </location>
</feature>
<keyword evidence="6" id="KW-1185">Reference proteome</keyword>
<keyword evidence="1 2" id="KW-0238">DNA-binding</keyword>
<evidence type="ECO:0000256" key="1">
    <source>
        <dbReference type="ARBA" id="ARBA00023125"/>
    </source>
</evidence>
<dbReference type="InterPro" id="IPR001647">
    <property type="entry name" value="HTH_TetR"/>
</dbReference>
<dbReference type="InterPro" id="IPR041583">
    <property type="entry name" value="TetR_C_31"/>
</dbReference>
<dbReference type="Gene3D" id="1.10.357.10">
    <property type="entry name" value="Tetracycline Repressor, domain 2"/>
    <property type="match status" value="1"/>
</dbReference>
<protein>
    <submittedName>
        <fullName evidence="5">TetR/AcrR family transcriptional regulator</fullName>
    </submittedName>
</protein>
<accession>A0ABV5NH21</accession>
<dbReference type="PROSITE" id="PS50977">
    <property type="entry name" value="HTH_TETR_2"/>
    <property type="match status" value="1"/>
</dbReference>
<feature type="domain" description="HTH tetR-type" evidence="4">
    <location>
        <begin position="14"/>
        <end position="74"/>
    </location>
</feature>
<evidence type="ECO:0000259" key="4">
    <source>
        <dbReference type="PROSITE" id="PS50977"/>
    </source>
</evidence>
<dbReference type="SUPFAM" id="SSF46689">
    <property type="entry name" value="Homeodomain-like"/>
    <property type="match status" value="1"/>
</dbReference>
<evidence type="ECO:0000256" key="3">
    <source>
        <dbReference type="SAM" id="MobiDB-lite"/>
    </source>
</evidence>
<dbReference type="InterPro" id="IPR036271">
    <property type="entry name" value="Tet_transcr_reg_TetR-rel_C_sf"/>
</dbReference>
<dbReference type="Pfam" id="PF17940">
    <property type="entry name" value="TetR_C_31"/>
    <property type="match status" value="1"/>
</dbReference>
<dbReference type="InterPro" id="IPR050109">
    <property type="entry name" value="HTH-type_TetR-like_transc_reg"/>
</dbReference>
<sequence length="218" mass="23119">MTNLVDRPKSSRGDRRREQLVEAGLALLSEHGWPGITARAVAERAGTNAGLIHYHFGGLPGLHAAIFRRGTDLLVNPLVDELLAAEDERAALDAIRMLLPRTAADEPASRPAADGVPASGPVAGDEDGSRLAAELIIGATRDPALGAMLRDELRRARQHIADRLRVRHPGWAAGHAAGVATLIVAAIDGLMLHRMIDGELPVGEALDVAQGLLPVEER</sequence>
<evidence type="ECO:0000313" key="6">
    <source>
        <dbReference type="Proteomes" id="UP001589568"/>
    </source>
</evidence>
<dbReference type="PANTHER" id="PTHR30055:SF209">
    <property type="entry name" value="POSSIBLE TRANSCRIPTIONAL REGULATORY PROTEIN (PROBABLY TETR-FAMILY)"/>
    <property type="match status" value="1"/>
</dbReference>
<dbReference type="InterPro" id="IPR009057">
    <property type="entry name" value="Homeodomain-like_sf"/>
</dbReference>
<evidence type="ECO:0000256" key="2">
    <source>
        <dbReference type="PROSITE-ProRule" id="PRU00335"/>
    </source>
</evidence>
<evidence type="ECO:0000313" key="5">
    <source>
        <dbReference type="EMBL" id="MFB9469587.1"/>
    </source>
</evidence>
<dbReference type="PANTHER" id="PTHR30055">
    <property type="entry name" value="HTH-TYPE TRANSCRIPTIONAL REGULATOR RUTR"/>
    <property type="match status" value="1"/>
</dbReference>
<comment type="caution">
    <text evidence="5">The sequence shown here is derived from an EMBL/GenBank/DDBJ whole genome shotgun (WGS) entry which is preliminary data.</text>
</comment>
<dbReference type="EMBL" id="JBHMCF010000008">
    <property type="protein sequence ID" value="MFB9469587.1"/>
    <property type="molecule type" value="Genomic_DNA"/>
</dbReference>